<dbReference type="EMBL" id="JAOSHN010000012">
    <property type="protein sequence ID" value="MCU7380693.1"/>
    <property type="molecule type" value="Genomic_DNA"/>
</dbReference>
<proteinExistence type="predicted"/>
<comment type="caution">
    <text evidence="1">The sequence shown here is derived from an EMBL/GenBank/DDBJ whole genome shotgun (WGS) entry which is preliminary data.</text>
</comment>
<evidence type="ECO:0000313" key="2">
    <source>
        <dbReference type="Proteomes" id="UP001065549"/>
    </source>
</evidence>
<reference evidence="1" key="1">
    <citation type="submission" date="2022-09" db="EMBL/GenBank/DDBJ databases">
        <title>Culturomic study of gut microbiota in children with autism spectrum disorder.</title>
        <authorList>
            <person name="Efimov B.A."/>
            <person name="Chaplin A.V."/>
            <person name="Sokolova S.R."/>
            <person name="Pikina A.P."/>
            <person name="Korzhanova M."/>
            <person name="Belova V."/>
            <person name="Korostin D."/>
        </authorList>
    </citation>
    <scope>NUCLEOTIDE SEQUENCE</scope>
    <source>
        <strain evidence="1">ASD5510</strain>
    </source>
</reference>
<evidence type="ECO:0000313" key="1">
    <source>
        <dbReference type="EMBL" id="MCU7380693.1"/>
    </source>
</evidence>
<dbReference type="AlphaFoldDB" id="A0A9J6QZ26"/>
<organism evidence="1 2">
    <name type="scientific">Hominibacterium faecale</name>
    <dbReference type="NCBI Taxonomy" id="2839743"/>
    <lineage>
        <taxon>Bacteria</taxon>
        <taxon>Bacillati</taxon>
        <taxon>Bacillota</taxon>
        <taxon>Clostridia</taxon>
        <taxon>Peptostreptococcales</taxon>
        <taxon>Anaerovoracaceae</taxon>
        <taxon>Hominibacterium</taxon>
    </lineage>
</organism>
<gene>
    <name evidence="1" type="ORF">OBO34_20480</name>
</gene>
<name>A0A9J6QZ26_9FIRM</name>
<dbReference type="Proteomes" id="UP001065549">
    <property type="component" value="Unassembled WGS sequence"/>
</dbReference>
<protein>
    <submittedName>
        <fullName evidence="1">Uncharacterized protein</fullName>
    </submittedName>
</protein>
<dbReference type="RefSeq" id="WP_253021015.1">
    <property type="nucleotide sequence ID" value="NZ_JAJAGH010000009.1"/>
</dbReference>
<keyword evidence="2" id="KW-1185">Reference proteome</keyword>
<sequence length="137" mass="15672">MINEKEHISHLIRTFIEEIIHPYRELNVQMSEQWMQAGRDGFDYNGVIHGLLHLKKAAEELARDSDKTDVQPEQQALFNKCVTLFITAVEQQIQTLRTLGYQAAQTIGAAAQEQDQSQRYLASMSKNLTALKQSLKK</sequence>
<accession>A0A9J6QZ26</accession>